<dbReference type="Proteomes" id="UP001154252">
    <property type="component" value="Unassembled WGS sequence"/>
</dbReference>
<keyword evidence="2" id="KW-1185">Reference proteome</keyword>
<dbReference type="OrthoDB" id="2440450at2759"/>
<evidence type="ECO:0000313" key="2">
    <source>
        <dbReference type="Proteomes" id="UP001154252"/>
    </source>
</evidence>
<reference evidence="1" key="1">
    <citation type="submission" date="2021-07" db="EMBL/GenBank/DDBJ databases">
        <authorList>
            <person name="Branca A.L. A."/>
        </authorList>
    </citation>
    <scope>NUCLEOTIDE SEQUENCE</scope>
</reference>
<evidence type="ECO:0000313" key="1">
    <source>
        <dbReference type="EMBL" id="CAG8909274.1"/>
    </source>
</evidence>
<comment type="caution">
    <text evidence="1">The sequence shown here is derived from an EMBL/GenBank/DDBJ whole genome shotgun (WGS) entry which is preliminary data.</text>
</comment>
<dbReference type="AlphaFoldDB" id="A0A9W4PB20"/>
<protein>
    <submittedName>
        <fullName evidence="1">Uncharacterized protein</fullName>
    </submittedName>
</protein>
<sequence>MAFFVPTITSGNSDNEFGPGIYTTSSLSHALRYVGRQGALMVFQNPDFQNLNLCEPSEDDWRVIVGFWCRLPLSDAAERVPEQWKNTDIMKGPISRRGNRTEPARVSGQDVQVVGVSYAGCAALAASLKMIIWME</sequence>
<dbReference type="EMBL" id="CAJVRC010000898">
    <property type="protein sequence ID" value="CAG8909274.1"/>
    <property type="molecule type" value="Genomic_DNA"/>
</dbReference>
<organism evidence="1 2">
    <name type="scientific">Penicillium egyptiacum</name>
    <dbReference type="NCBI Taxonomy" id="1303716"/>
    <lineage>
        <taxon>Eukaryota</taxon>
        <taxon>Fungi</taxon>
        <taxon>Dikarya</taxon>
        <taxon>Ascomycota</taxon>
        <taxon>Pezizomycotina</taxon>
        <taxon>Eurotiomycetes</taxon>
        <taxon>Eurotiomycetidae</taxon>
        <taxon>Eurotiales</taxon>
        <taxon>Aspergillaceae</taxon>
        <taxon>Penicillium</taxon>
    </lineage>
</organism>
<accession>A0A9W4PB20</accession>
<gene>
    <name evidence="1" type="ORF">PEGY_LOCUS10064</name>
</gene>
<proteinExistence type="predicted"/>
<name>A0A9W4PB20_9EURO</name>